<feature type="transmembrane region" description="Helical" evidence="7">
    <location>
        <begin position="328"/>
        <end position="347"/>
    </location>
</feature>
<gene>
    <name evidence="8" type="ORF">ACFO3D_14195</name>
</gene>
<evidence type="ECO:0000256" key="3">
    <source>
        <dbReference type="ARBA" id="ARBA00022475"/>
    </source>
</evidence>
<feature type="transmembrane region" description="Helical" evidence="7">
    <location>
        <begin position="387"/>
        <end position="411"/>
    </location>
</feature>
<keyword evidence="5 7" id="KW-1133">Transmembrane helix</keyword>
<dbReference type="PANTHER" id="PTHR30047:SF12">
    <property type="entry name" value="BCCT-FAMILY TRANSPORTER"/>
    <property type="match status" value="1"/>
</dbReference>
<feature type="transmembrane region" description="Helical" evidence="7">
    <location>
        <begin position="431"/>
        <end position="451"/>
    </location>
</feature>
<reference evidence="9" key="1">
    <citation type="journal article" date="2019" name="Int. J. Syst. Evol. Microbiol.">
        <title>The Global Catalogue of Microorganisms (GCM) 10K type strain sequencing project: providing services to taxonomists for standard genome sequencing and annotation.</title>
        <authorList>
            <consortium name="The Broad Institute Genomics Platform"/>
            <consortium name="The Broad Institute Genome Sequencing Center for Infectious Disease"/>
            <person name="Wu L."/>
            <person name="Ma J."/>
        </authorList>
    </citation>
    <scope>NUCLEOTIDE SEQUENCE [LARGE SCALE GENOMIC DNA]</scope>
    <source>
        <strain evidence="9">CGMCC 4.7426</strain>
    </source>
</reference>
<comment type="caution">
    <text evidence="8">The sequence shown here is derived from an EMBL/GenBank/DDBJ whole genome shotgun (WGS) entry which is preliminary data.</text>
</comment>
<keyword evidence="4 7" id="KW-0812">Transmembrane</keyword>
<dbReference type="RefSeq" id="WP_390297285.1">
    <property type="nucleotide sequence ID" value="NZ_JBHSFU010000007.1"/>
</dbReference>
<sequence length="510" mass="56390">MTIVLAIVVFLGLFPEKGTAFANQVFGFLTNLFGVTVLLFTFGVLAFLVYIAFSKYGDIRLGKEKPQFSTKSWIAMMLTAGLGSATVYWAFTEWAFYYNTPGLGADPQTSAAYEWGLAYNFFHWGVSAWGLYCIAALPIAYHFYVRKNKGLSLSSVVGEITGFKSKGVVGKIVDIIFIFTCLGGLSITLGLSIPLLSQGIASILGIQADFSIDLIIIIIISVIFTLSSYLGIEKGIKRVTDLNTVLALVFIGLIFFIGPTMFIISNSTNAIGLMIQNFVHMSLWTDPIENSSFPFDWTIFYWLYWITYAPFMGVFVARISRGRKIKELILNMLISGSLGCWIFFGILQNFSMDANIRGIVDVAGSLSVDGGNQAIIDVLNTLPLSGVFILFFVVLSMLFLASTLDSASYTLAATTTKGLKDHEDPTPFHRLFWCLVVVLVPLTIIFIDAPLNTIKTAAVVTSIPLIFVLLIMIYGLIKWMREDFGDTPAQVIKEQNRRKKTSKNDDKSIS</sequence>
<proteinExistence type="predicted"/>
<feature type="transmembrane region" description="Helical" evidence="7">
    <location>
        <begin position="73"/>
        <end position="91"/>
    </location>
</feature>
<comment type="subcellular location">
    <subcellularLocation>
        <location evidence="1">Cell membrane</location>
        <topology evidence="1">Multi-pass membrane protein</topology>
    </subcellularLocation>
</comment>
<keyword evidence="6 7" id="KW-0472">Membrane</keyword>
<feature type="transmembrane region" description="Helical" evidence="7">
    <location>
        <begin position="457"/>
        <end position="477"/>
    </location>
</feature>
<feature type="transmembrane region" description="Helical" evidence="7">
    <location>
        <begin position="32"/>
        <end position="53"/>
    </location>
</feature>
<dbReference type="InterPro" id="IPR000060">
    <property type="entry name" value="BCCT_transptr"/>
</dbReference>
<protein>
    <submittedName>
        <fullName evidence="8">BCCT family transporter</fullName>
    </submittedName>
</protein>
<keyword evidence="9" id="KW-1185">Reference proteome</keyword>
<evidence type="ECO:0000256" key="1">
    <source>
        <dbReference type="ARBA" id="ARBA00004651"/>
    </source>
</evidence>
<feature type="transmembrane region" description="Helical" evidence="7">
    <location>
        <begin position="214"/>
        <end position="232"/>
    </location>
</feature>
<dbReference type="PANTHER" id="PTHR30047">
    <property type="entry name" value="HIGH-AFFINITY CHOLINE TRANSPORT PROTEIN-RELATED"/>
    <property type="match status" value="1"/>
</dbReference>
<name>A0ABV9DLX0_9BACI</name>
<feature type="transmembrane region" description="Helical" evidence="7">
    <location>
        <begin position="121"/>
        <end position="144"/>
    </location>
</feature>
<organism evidence="8 9">
    <name type="scientific">Virgibacillus kekensis</name>
    <dbReference type="NCBI Taxonomy" id="202261"/>
    <lineage>
        <taxon>Bacteria</taxon>
        <taxon>Bacillati</taxon>
        <taxon>Bacillota</taxon>
        <taxon>Bacilli</taxon>
        <taxon>Bacillales</taxon>
        <taxon>Bacillaceae</taxon>
        <taxon>Virgibacillus</taxon>
    </lineage>
</organism>
<dbReference type="Proteomes" id="UP001595989">
    <property type="component" value="Unassembled WGS sequence"/>
</dbReference>
<feature type="transmembrane region" description="Helical" evidence="7">
    <location>
        <begin position="299"/>
        <end position="316"/>
    </location>
</feature>
<accession>A0ABV9DLX0</accession>
<evidence type="ECO:0000256" key="7">
    <source>
        <dbReference type="SAM" id="Phobius"/>
    </source>
</evidence>
<dbReference type="EMBL" id="JBHSFU010000007">
    <property type="protein sequence ID" value="MFC4559347.1"/>
    <property type="molecule type" value="Genomic_DNA"/>
</dbReference>
<evidence type="ECO:0000256" key="4">
    <source>
        <dbReference type="ARBA" id="ARBA00022692"/>
    </source>
</evidence>
<feature type="transmembrane region" description="Helical" evidence="7">
    <location>
        <begin position="244"/>
        <end position="264"/>
    </location>
</feature>
<evidence type="ECO:0000256" key="2">
    <source>
        <dbReference type="ARBA" id="ARBA00022448"/>
    </source>
</evidence>
<keyword evidence="3" id="KW-1003">Cell membrane</keyword>
<evidence type="ECO:0000256" key="5">
    <source>
        <dbReference type="ARBA" id="ARBA00022989"/>
    </source>
</evidence>
<evidence type="ECO:0000313" key="9">
    <source>
        <dbReference type="Proteomes" id="UP001595989"/>
    </source>
</evidence>
<evidence type="ECO:0000256" key="6">
    <source>
        <dbReference type="ARBA" id="ARBA00023136"/>
    </source>
</evidence>
<keyword evidence="2" id="KW-0813">Transport</keyword>
<evidence type="ECO:0000313" key="8">
    <source>
        <dbReference type="EMBL" id="MFC4559347.1"/>
    </source>
</evidence>
<dbReference type="Pfam" id="PF02028">
    <property type="entry name" value="BCCT"/>
    <property type="match status" value="1"/>
</dbReference>
<dbReference type="NCBIfam" id="TIGR00842">
    <property type="entry name" value="bcct"/>
    <property type="match status" value="1"/>
</dbReference>
<feature type="transmembrane region" description="Helical" evidence="7">
    <location>
        <begin position="172"/>
        <end position="194"/>
    </location>
</feature>